<protein>
    <recommendedName>
        <fullName evidence="6">Ferredoxin reductase</fullName>
    </recommendedName>
</protein>
<dbReference type="PANTHER" id="PTHR47354:SF3">
    <property type="entry name" value="OXIDOREDUCTASE-RELATED"/>
    <property type="match status" value="1"/>
</dbReference>
<dbReference type="SUPFAM" id="SSF54292">
    <property type="entry name" value="2Fe-2S ferredoxin-like"/>
    <property type="match status" value="1"/>
</dbReference>
<dbReference type="SUPFAM" id="SSF63380">
    <property type="entry name" value="Riboflavin synthase domain-like"/>
    <property type="match status" value="1"/>
</dbReference>
<dbReference type="Pfam" id="PF00175">
    <property type="entry name" value="NAD_binding_1"/>
    <property type="match status" value="1"/>
</dbReference>
<comment type="caution">
    <text evidence="4">The sequence shown here is derived from an EMBL/GenBank/DDBJ whole genome shotgun (WGS) entry which is preliminary data.</text>
</comment>
<dbReference type="CDD" id="cd00207">
    <property type="entry name" value="fer2"/>
    <property type="match status" value="1"/>
</dbReference>
<dbReference type="AlphaFoldDB" id="A0A2P6AUQ0"/>
<dbReference type="Gene3D" id="2.40.30.10">
    <property type="entry name" value="Translation factors"/>
    <property type="match status" value="1"/>
</dbReference>
<dbReference type="InterPro" id="IPR050415">
    <property type="entry name" value="MRET"/>
</dbReference>
<dbReference type="GO" id="GO:0051536">
    <property type="term" value="F:iron-sulfur cluster binding"/>
    <property type="evidence" value="ECO:0007669"/>
    <property type="project" value="InterPro"/>
</dbReference>
<dbReference type="InterPro" id="IPR012675">
    <property type="entry name" value="Beta-grasp_dom_sf"/>
</dbReference>
<dbReference type="InterPro" id="IPR039261">
    <property type="entry name" value="FNR_nucleotide-bd"/>
</dbReference>
<dbReference type="Proteomes" id="UP000243900">
    <property type="component" value="Unassembled WGS sequence"/>
</dbReference>
<keyword evidence="5" id="KW-1185">Reference proteome</keyword>
<dbReference type="CDD" id="cd06216">
    <property type="entry name" value="FNR_iron_sulfur_binding_2"/>
    <property type="match status" value="1"/>
</dbReference>
<dbReference type="OrthoDB" id="9796486at2"/>
<dbReference type="InterPro" id="IPR017927">
    <property type="entry name" value="FAD-bd_FR_type"/>
</dbReference>
<dbReference type="PANTHER" id="PTHR47354">
    <property type="entry name" value="NADH OXIDOREDUCTASE HCR"/>
    <property type="match status" value="1"/>
</dbReference>
<sequence>MSSQFVLPPFVSRTLSAVINTDVLDFWAAELGMTTRWSRTVAKVVARWMETPDTVTLVLKPNRHFGSFRAGQHVNLTVEIAGVRHTRSYSFSEAPSAAGLVAITVKKVPNGRVSTHLVDTVAVGDQIELGQAFGDMTLDAAPQGHGKLLFLAAGSGITPLMSLIRQLAGEGMPADVVLMYWVRTRQDLIFASELRDLAARHAGLRVQPIYELEAELAEGEPSGRPSADQFAAVTPDLAERAVYACGPTGFMNAVRGLVAEQARDFHAEAFTPPVFVPAGDAAVTAKIHLARSGRTLEVPAGMPLLDALEAQGVRPQSGCRMGICNTCACGKSGGVTRNLLNNELSVDDTASLRICVSAAVGDLTLDL</sequence>
<dbReference type="InterPro" id="IPR036010">
    <property type="entry name" value="2Fe-2S_ferredoxin-like_sf"/>
</dbReference>
<dbReference type="GO" id="GO:0016491">
    <property type="term" value="F:oxidoreductase activity"/>
    <property type="evidence" value="ECO:0007669"/>
    <property type="project" value="InterPro"/>
</dbReference>
<evidence type="ECO:0000313" key="5">
    <source>
        <dbReference type="Proteomes" id="UP000243900"/>
    </source>
</evidence>
<dbReference type="PRINTS" id="PR00371">
    <property type="entry name" value="FPNCR"/>
</dbReference>
<dbReference type="EMBL" id="PTQZ01000019">
    <property type="protein sequence ID" value="PQA50141.1"/>
    <property type="molecule type" value="Genomic_DNA"/>
</dbReference>
<accession>A0A2P6AUQ0</accession>
<dbReference type="InterPro" id="IPR001709">
    <property type="entry name" value="Flavoprot_Pyr_Nucl_cyt_Rdtase"/>
</dbReference>
<name>A0A2P6AUQ0_9GAMM</name>
<dbReference type="InterPro" id="IPR017938">
    <property type="entry name" value="Riboflavin_synthase-like_b-brl"/>
</dbReference>
<dbReference type="PROSITE" id="PS51384">
    <property type="entry name" value="FAD_FR"/>
    <property type="match status" value="1"/>
</dbReference>
<dbReference type="Gene3D" id="3.10.20.30">
    <property type="match status" value="1"/>
</dbReference>
<evidence type="ECO:0008006" key="6">
    <source>
        <dbReference type="Google" id="ProtNLM"/>
    </source>
</evidence>
<evidence type="ECO:0000313" key="4">
    <source>
        <dbReference type="EMBL" id="PQA50141.1"/>
    </source>
</evidence>
<proteinExistence type="predicted"/>
<dbReference type="Pfam" id="PF00111">
    <property type="entry name" value="Fer2"/>
    <property type="match status" value="1"/>
</dbReference>
<dbReference type="InterPro" id="IPR001433">
    <property type="entry name" value="OxRdtase_FAD/NAD-bd"/>
</dbReference>
<evidence type="ECO:0000259" key="2">
    <source>
        <dbReference type="PROSITE" id="PS51085"/>
    </source>
</evidence>
<feature type="domain" description="2Fe-2S ferredoxin-type" evidence="2">
    <location>
        <begin position="285"/>
        <end position="367"/>
    </location>
</feature>
<dbReference type="RefSeq" id="WP_105191183.1">
    <property type="nucleotide sequence ID" value="NZ_PTQZ01000019.1"/>
</dbReference>
<evidence type="ECO:0000259" key="3">
    <source>
        <dbReference type="PROSITE" id="PS51384"/>
    </source>
</evidence>
<dbReference type="InterPro" id="IPR001041">
    <property type="entry name" value="2Fe-2S_ferredoxin-type"/>
</dbReference>
<evidence type="ECO:0000256" key="1">
    <source>
        <dbReference type="ARBA" id="ARBA00034078"/>
    </source>
</evidence>
<dbReference type="Pfam" id="PF00970">
    <property type="entry name" value="FAD_binding_6"/>
    <property type="match status" value="1"/>
</dbReference>
<gene>
    <name evidence="4" type="ORF">C5O18_01865</name>
</gene>
<dbReference type="SUPFAM" id="SSF52343">
    <property type="entry name" value="Ferredoxin reductase-like, C-terminal NADP-linked domain"/>
    <property type="match status" value="1"/>
</dbReference>
<dbReference type="InterPro" id="IPR008333">
    <property type="entry name" value="Cbr1-like_FAD-bd_dom"/>
</dbReference>
<reference evidence="5" key="1">
    <citation type="submission" date="2018-02" db="EMBL/GenBank/DDBJ databases">
        <title>Genome sequencing of Solimonas sp. HR-BB.</title>
        <authorList>
            <person name="Lee Y."/>
            <person name="Jeon C.O."/>
        </authorList>
    </citation>
    <scope>NUCLEOTIDE SEQUENCE [LARGE SCALE GENOMIC DNA]</scope>
    <source>
        <strain evidence="5">HR-E</strain>
    </source>
</reference>
<feature type="domain" description="FAD-binding FR-type" evidence="3">
    <location>
        <begin position="37"/>
        <end position="139"/>
    </location>
</feature>
<dbReference type="Gene3D" id="3.40.50.80">
    <property type="entry name" value="Nucleotide-binding domain of ferredoxin-NADP reductase (FNR) module"/>
    <property type="match status" value="1"/>
</dbReference>
<comment type="cofactor">
    <cofactor evidence="1">
        <name>[2Fe-2S] cluster</name>
        <dbReference type="ChEBI" id="CHEBI:190135"/>
    </cofactor>
</comment>
<dbReference type="PROSITE" id="PS51085">
    <property type="entry name" value="2FE2S_FER_2"/>
    <property type="match status" value="1"/>
</dbReference>
<dbReference type="PRINTS" id="PR00410">
    <property type="entry name" value="PHEHYDRXLASE"/>
</dbReference>
<organism evidence="4 5">
    <name type="scientific">Amnimonas aquatica</name>
    <dbReference type="NCBI Taxonomy" id="2094561"/>
    <lineage>
        <taxon>Bacteria</taxon>
        <taxon>Pseudomonadati</taxon>
        <taxon>Pseudomonadota</taxon>
        <taxon>Gammaproteobacteria</taxon>
        <taxon>Moraxellales</taxon>
        <taxon>Moraxellaceae</taxon>
        <taxon>Amnimonas</taxon>
    </lineage>
</organism>